<evidence type="ECO:0000313" key="1">
    <source>
        <dbReference type="EMBL" id="AWC08643.1"/>
    </source>
</evidence>
<protein>
    <submittedName>
        <fullName evidence="1">Uncharacterized protein</fullName>
    </submittedName>
</protein>
<proteinExistence type="predicted"/>
<dbReference type="EMBL" id="MF139773">
    <property type="protein sequence ID" value="AWC08643.1"/>
    <property type="molecule type" value="Genomic_DNA"/>
</dbReference>
<accession>A0A2S0X9Z0</accession>
<name>A0A2S0X9Z0_9ACTN</name>
<sequence>MPFPPGDMIAAFGRYLHFQRLEQILIERHPELAHLVDRPAAEQSYLEVKLSSEKSAMLMLTKFRHSFAWAVVDPVLHTRPSVWPLDTPVEVLVDALHAYASAYLTGSPVPSPWRWQESELSEITELADHLDGRGVHVQRVVGQNRYRADGPFHETRLAIADRSAGAYAEVAFPDAEVRVSLKPHLGWIFDTYDPKREVWSRVDIGWSLGHGTSPRPGGSLQDFPVSAVADLLSAGRKAWQMHEVWETPEVSQTRHASQEALFTLATPRSMPLDELFDGSTPQRPMRTSPRDIVESVLGQLATFGFGDVSEGDNNTPIHSDHFHIEWRNQAKDLSTPQVKMLNGVAAAASEDVLKRLIVITSGGISRPASAFADQAKAFIFHLDRRTGRLGAHNMRAQEVLLPRRTPGNGP</sequence>
<dbReference type="AlphaFoldDB" id="A0A2S0X9Z0"/>
<reference evidence="1" key="1">
    <citation type="journal article" date="2018" name="Appl. Microbiol. Biotechnol.">
        <title>Genomic-driven discovery of an amidinohydrolase involved in the biosynthesis of mediomycin A.</title>
        <authorList>
            <person name="Sun F."/>
            <person name="Xu S."/>
            <person name="Jiang F."/>
            <person name="Liu W."/>
        </authorList>
    </citation>
    <scope>NUCLEOTIDE SEQUENCE</scope>
    <source>
        <strain evidence="1">ATCC 23936</strain>
    </source>
</reference>
<organism evidence="1">
    <name type="scientific">Kitasatospora mediocidica</name>
    <dbReference type="NCBI Taxonomy" id="58352"/>
    <lineage>
        <taxon>Bacteria</taxon>
        <taxon>Bacillati</taxon>
        <taxon>Actinomycetota</taxon>
        <taxon>Actinomycetes</taxon>
        <taxon>Kitasatosporales</taxon>
        <taxon>Streptomycetaceae</taxon>
        <taxon>Kitasatospora</taxon>
    </lineage>
</organism>